<keyword evidence="1" id="KW-0472">Membrane</keyword>
<evidence type="ECO:0000256" key="1">
    <source>
        <dbReference type="SAM" id="Phobius"/>
    </source>
</evidence>
<sequence length="146" mass="16199">MAVPNGRTAVRKSTLFEGELRVADTVRAFSGLHEEKKLVEVMLRLTVRFDVRLSLSPDVLLDAMTLDRLACLLLNVSSGTVLEVILAAFFGDLLFAVRPLRSDYVGELSDLFLVLMTLDAVLAPLQLCALFSKLDDFRIWCQVGPD</sequence>
<protein>
    <submittedName>
        <fullName evidence="2">Uncharacterized protein</fullName>
    </submittedName>
</protein>
<dbReference type="AlphaFoldDB" id="A0A0D2Y8I0"/>
<reference evidence="2" key="2">
    <citation type="submission" date="2025-05" db="UniProtKB">
        <authorList>
            <consortium name="EnsemblFungi"/>
        </authorList>
    </citation>
    <scope>IDENTIFICATION</scope>
    <source>
        <strain evidence="2">4287 / CBS 123668 / FGSC 9935 / NRRL 34936</strain>
    </source>
</reference>
<feature type="transmembrane region" description="Helical" evidence="1">
    <location>
        <begin position="111"/>
        <end position="131"/>
    </location>
</feature>
<organism evidence="2 3">
    <name type="scientific">Fusarium oxysporum (strain Fo5176)</name>
    <name type="common">Fusarium vascular wilt</name>
    <dbReference type="NCBI Taxonomy" id="660025"/>
    <lineage>
        <taxon>Eukaryota</taxon>
        <taxon>Fungi</taxon>
        <taxon>Dikarya</taxon>
        <taxon>Ascomycota</taxon>
        <taxon>Pezizomycotina</taxon>
        <taxon>Sordariomycetes</taxon>
        <taxon>Hypocreomycetidae</taxon>
        <taxon>Hypocreales</taxon>
        <taxon>Nectriaceae</taxon>
        <taxon>Fusarium</taxon>
        <taxon>Fusarium oxysporum species complex</taxon>
    </lineage>
</organism>
<dbReference type="EnsemblFungi" id="FOXG_17079T0">
    <property type="protein sequence ID" value="FOXG_17079P0"/>
    <property type="gene ID" value="FOXG_17079"/>
</dbReference>
<reference evidence="3" key="1">
    <citation type="journal article" date="2012" name="Mol. Plant Microbe Interact.">
        <title>A highly conserved effector in Fusarium oxysporum is required for full virulence on Arabidopsis.</title>
        <authorList>
            <person name="Thatcher L.F."/>
            <person name="Gardiner D.M."/>
            <person name="Kazan K."/>
            <person name="Manners J."/>
        </authorList>
    </citation>
    <scope>NUCLEOTIDE SEQUENCE [LARGE SCALE GENOMIC DNA]</scope>
    <source>
        <strain evidence="3">Fo5176</strain>
    </source>
</reference>
<name>A0A0D2Y8I0_FUSOF</name>
<accession>A0A0D2Y8I0</accession>
<dbReference type="Proteomes" id="UP000002489">
    <property type="component" value="Unassembled WGS sequence"/>
</dbReference>
<keyword evidence="1" id="KW-1133">Transmembrane helix</keyword>
<keyword evidence="1" id="KW-0812">Transmembrane</keyword>
<proteinExistence type="predicted"/>
<dbReference type="EnsemblFungi" id="FOXG_13995T0">
    <property type="protein sequence ID" value="FOXG_13995P0"/>
    <property type="gene ID" value="FOXG_13995"/>
</dbReference>
<dbReference type="EnsemblFungi" id="FOXG_12546T0">
    <property type="protein sequence ID" value="FOXG_12546P0"/>
    <property type="gene ID" value="FOXG_12546"/>
</dbReference>
<dbReference type="EnsemblFungi" id="FOXG_12596T0">
    <property type="protein sequence ID" value="FOXG_12596P0"/>
    <property type="gene ID" value="FOXG_12596"/>
</dbReference>
<feature type="transmembrane region" description="Helical" evidence="1">
    <location>
        <begin position="69"/>
        <end position="91"/>
    </location>
</feature>
<evidence type="ECO:0000313" key="2">
    <source>
        <dbReference type="EnsemblFungi" id="FOXG_12596P0"/>
    </source>
</evidence>
<evidence type="ECO:0000313" key="3">
    <source>
        <dbReference type="Proteomes" id="UP000002489"/>
    </source>
</evidence>